<dbReference type="Pfam" id="PF00480">
    <property type="entry name" value="ROK"/>
    <property type="match status" value="1"/>
</dbReference>
<reference evidence="1 2" key="1">
    <citation type="submission" date="2020-08" db="EMBL/GenBank/DDBJ databases">
        <title>Genomic Encyclopedia of Type Strains, Phase IV (KMG-IV): sequencing the most valuable type-strain genomes for metagenomic binning, comparative biology and taxonomic classification.</title>
        <authorList>
            <person name="Goeker M."/>
        </authorList>
    </citation>
    <scope>NUCLEOTIDE SEQUENCE [LARGE SCALE GENOMIC DNA]</scope>
    <source>
        <strain evidence="1 2">DSM 7465</strain>
    </source>
</reference>
<dbReference type="Gene3D" id="3.30.420.40">
    <property type="match status" value="1"/>
</dbReference>
<dbReference type="SUPFAM" id="SSF53067">
    <property type="entry name" value="Actin-like ATPase domain"/>
    <property type="match status" value="1"/>
</dbReference>
<keyword evidence="2" id="KW-1185">Reference proteome</keyword>
<dbReference type="AlphaFoldDB" id="A0A840HXW1"/>
<dbReference type="InterPro" id="IPR043129">
    <property type="entry name" value="ATPase_NBD"/>
</dbReference>
<gene>
    <name evidence="1" type="ORF">HNQ99_003282</name>
</gene>
<dbReference type="EMBL" id="JACHOV010000020">
    <property type="protein sequence ID" value="MBB4642945.1"/>
    <property type="molecule type" value="Genomic_DNA"/>
</dbReference>
<dbReference type="Proteomes" id="UP000575068">
    <property type="component" value="Unassembled WGS sequence"/>
</dbReference>
<protein>
    <recommendedName>
        <fullName evidence="3">ROK family protein</fullName>
    </recommendedName>
</protein>
<accession>A0A840HXW1</accession>
<evidence type="ECO:0000313" key="2">
    <source>
        <dbReference type="Proteomes" id="UP000575068"/>
    </source>
</evidence>
<dbReference type="RefSeq" id="WP_184477452.1">
    <property type="nucleotide sequence ID" value="NZ_JACHOV010000020.1"/>
</dbReference>
<evidence type="ECO:0008006" key="3">
    <source>
        <dbReference type="Google" id="ProtNLM"/>
    </source>
</evidence>
<comment type="caution">
    <text evidence="1">The sequence shown here is derived from an EMBL/GenBank/DDBJ whole genome shotgun (WGS) entry which is preliminary data.</text>
</comment>
<proteinExistence type="predicted"/>
<name>A0A840HXW1_9SPHN</name>
<organism evidence="1 2">
    <name type="scientific">Rhizorhapis suberifaciens</name>
    <name type="common">corky root of lettuce</name>
    <dbReference type="NCBI Taxonomy" id="13656"/>
    <lineage>
        <taxon>Bacteria</taxon>
        <taxon>Pseudomonadati</taxon>
        <taxon>Pseudomonadota</taxon>
        <taxon>Alphaproteobacteria</taxon>
        <taxon>Sphingomonadales</taxon>
        <taxon>Sphingomonadaceae</taxon>
        <taxon>Rhizorhapis</taxon>
    </lineage>
</organism>
<evidence type="ECO:0000313" key="1">
    <source>
        <dbReference type="EMBL" id="MBB4642945.1"/>
    </source>
</evidence>
<dbReference type="InterPro" id="IPR000600">
    <property type="entry name" value="ROK"/>
</dbReference>
<sequence length="100" mass="10381">MARLCASMAKSSSGQAIRIAHLVVNLTLVARPHRIVMGGGVMDTPSLLSRVCSKAAGLVYGYIDVVQSGGWADYIVPCTLRDAGLAGGLIAAGRLEGKLR</sequence>